<feature type="transmembrane region" description="Helical" evidence="5">
    <location>
        <begin position="169"/>
        <end position="189"/>
    </location>
</feature>
<feature type="transmembrane region" description="Helical" evidence="5">
    <location>
        <begin position="7"/>
        <end position="37"/>
    </location>
</feature>
<dbReference type="PANTHER" id="PTHR43701:SF2">
    <property type="entry name" value="MEMBRANE TRANSPORTER PROTEIN YJNA-RELATED"/>
    <property type="match status" value="1"/>
</dbReference>
<name>A0A644TNM4_9ZZZZ</name>
<protein>
    <recommendedName>
        <fullName evidence="7">Membrane transporter protein YfcA</fullName>
    </recommendedName>
</protein>
<feature type="transmembrane region" description="Helical" evidence="5">
    <location>
        <begin position="130"/>
        <end position="163"/>
    </location>
</feature>
<evidence type="ECO:0000256" key="4">
    <source>
        <dbReference type="ARBA" id="ARBA00023136"/>
    </source>
</evidence>
<sequence>MILDYTLVILGLITGFTSGFFGIGGGSILIPMLLVYGFMMKEAVAISIMQMVFSSIYGSIINAKKTKGLLRDGTILGVGASIGGMVSGYFLPAVPDIYLQYLFIASLLYTVYTIFKAPASQSIEQDDKSFLVLLLIGMFVGVMAMSIGIGGSLLLLPILVGFLKYDLKVATALGLFFVIFSSIGGFISTSIFGNMLYLEGAMVGVGSLIGVYFGIKVKDRVKSTSYKKYVLLLNLLVLTVTIYKTFF</sequence>
<evidence type="ECO:0000256" key="5">
    <source>
        <dbReference type="SAM" id="Phobius"/>
    </source>
</evidence>
<dbReference type="PANTHER" id="PTHR43701">
    <property type="entry name" value="MEMBRANE TRANSPORTER PROTEIN MJ0441-RELATED"/>
    <property type="match status" value="1"/>
</dbReference>
<comment type="subcellular location">
    <subcellularLocation>
        <location evidence="1">Membrane</location>
        <topology evidence="1">Multi-pass membrane protein</topology>
    </subcellularLocation>
</comment>
<evidence type="ECO:0000256" key="2">
    <source>
        <dbReference type="ARBA" id="ARBA00022692"/>
    </source>
</evidence>
<dbReference type="InterPro" id="IPR002781">
    <property type="entry name" value="TM_pro_TauE-like"/>
</dbReference>
<keyword evidence="2 5" id="KW-0812">Transmembrane</keyword>
<organism evidence="6">
    <name type="scientific">bioreactor metagenome</name>
    <dbReference type="NCBI Taxonomy" id="1076179"/>
    <lineage>
        <taxon>unclassified sequences</taxon>
        <taxon>metagenomes</taxon>
        <taxon>ecological metagenomes</taxon>
    </lineage>
</organism>
<comment type="caution">
    <text evidence="6">The sequence shown here is derived from an EMBL/GenBank/DDBJ whole genome shotgun (WGS) entry which is preliminary data.</text>
</comment>
<keyword evidence="4 5" id="KW-0472">Membrane</keyword>
<keyword evidence="3 5" id="KW-1133">Transmembrane helix</keyword>
<proteinExistence type="predicted"/>
<reference evidence="6" key="1">
    <citation type="submission" date="2019-08" db="EMBL/GenBank/DDBJ databases">
        <authorList>
            <person name="Kucharzyk K."/>
            <person name="Murdoch R.W."/>
            <person name="Higgins S."/>
            <person name="Loffler F."/>
        </authorList>
    </citation>
    <scope>NUCLEOTIDE SEQUENCE</scope>
</reference>
<feature type="transmembrane region" description="Helical" evidence="5">
    <location>
        <begin position="43"/>
        <end position="61"/>
    </location>
</feature>
<evidence type="ECO:0000256" key="1">
    <source>
        <dbReference type="ARBA" id="ARBA00004141"/>
    </source>
</evidence>
<dbReference type="AlphaFoldDB" id="A0A644TNM4"/>
<dbReference type="InterPro" id="IPR051598">
    <property type="entry name" value="TSUP/Inactive_protease-like"/>
</dbReference>
<feature type="transmembrane region" description="Helical" evidence="5">
    <location>
        <begin position="97"/>
        <end position="118"/>
    </location>
</feature>
<feature type="transmembrane region" description="Helical" evidence="5">
    <location>
        <begin position="73"/>
        <end position="91"/>
    </location>
</feature>
<feature type="transmembrane region" description="Helical" evidence="5">
    <location>
        <begin position="196"/>
        <end position="217"/>
    </location>
</feature>
<dbReference type="GO" id="GO:0016020">
    <property type="term" value="C:membrane"/>
    <property type="evidence" value="ECO:0007669"/>
    <property type="project" value="UniProtKB-SubCell"/>
</dbReference>
<evidence type="ECO:0008006" key="7">
    <source>
        <dbReference type="Google" id="ProtNLM"/>
    </source>
</evidence>
<evidence type="ECO:0000256" key="3">
    <source>
        <dbReference type="ARBA" id="ARBA00022989"/>
    </source>
</evidence>
<evidence type="ECO:0000313" key="6">
    <source>
        <dbReference type="EMBL" id="MPL68578.1"/>
    </source>
</evidence>
<dbReference type="EMBL" id="VSSQ01000042">
    <property type="protein sequence ID" value="MPL68578.1"/>
    <property type="molecule type" value="Genomic_DNA"/>
</dbReference>
<feature type="transmembrane region" description="Helical" evidence="5">
    <location>
        <begin position="229"/>
        <end position="246"/>
    </location>
</feature>
<dbReference type="Pfam" id="PF01925">
    <property type="entry name" value="TauE"/>
    <property type="match status" value="1"/>
</dbReference>
<accession>A0A644TNM4</accession>
<gene>
    <name evidence="6" type="ORF">SDC9_14306</name>
</gene>